<evidence type="ECO:0000313" key="8">
    <source>
        <dbReference type="EMBL" id="CAI9780669.1"/>
    </source>
</evidence>
<dbReference type="PROSITE" id="PS50089">
    <property type="entry name" value="ZF_RING_2"/>
    <property type="match status" value="1"/>
</dbReference>
<sequence length="374" mass="40898">MKTIDWSKNSEFSQELRPHEDSSYGLDPVHDRPIFLVSSPAPSPFEELTARGTTALLLQFAATATNPTREIMVFVNGSTDSITIFEGSDDVESIIGEIPEKGVLISVSKASIESLPVVRITEPGLECQICLSEFEVNAELKQMPCSHKFHSDCINKWLGIRGHVRFVGTRCRRRRKRKKLRVTMKREEQSGFLNKYALPDTTTISLCPLPFENKLSHISSSPPAVDIVQPRSSLVTGSFSRDLSLEADVSESNAGNTGADPEVDQTVPMNLVNQMETTQLLSMVSSPAPPPFEELTARGTTALLLQFAATATNPTREIMVFVNGSTDSITIFEGSDDVESIIGEIPEKGVLISASKSSIESLPVVRITELGLEC</sequence>
<dbReference type="PANTHER" id="PTHR15710:SF132">
    <property type="entry name" value="E3 UBIQUITIN-PROTEIN LIGASE MPSR1"/>
    <property type="match status" value="1"/>
</dbReference>
<evidence type="ECO:0000256" key="5">
    <source>
        <dbReference type="ARBA" id="ARBA00022833"/>
    </source>
</evidence>
<evidence type="ECO:0000259" key="7">
    <source>
        <dbReference type="PROSITE" id="PS50089"/>
    </source>
</evidence>
<dbReference type="GO" id="GO:0061630">
    <property type="term" value="F:ubiquitin protein ligase activity"/>
    <property type="evidence" value="ECO:0007669"/>
    <property type="project" value="UniProtKB-EC"/>
</dbReference>
<evidence type="ECO:0000256" key="4">
    <source>
        <dbReference type="ARBA" id="ARBA00022771"/>
    </source>
</evidence>
<organism evidence="8 9">
    <name type="scientific">Fraxinus pennsylvanica</name>
    <dbReference type="NCBI Taxonomy" id="56036"/>
    <lineage>
        <taxon>Eukaryota</taxon>
        <taxon>Viridiplantae</taxon>
        <taxon>Streptophyta</taxon>
        <taxon>Embryophyta</taxon>
        <taxon>Tracheophyta</taxon>
        <taxon>Spermatophyta</taxon>
        <taxon>Magnoliopsida</taxon>
        <taxon>eudicotyledons</taxon>
        <taxon>Gunneridae</taxon>
        <taxon>Pentapetalae</taxon>
        <taxon>asterids</taxon>
        <taxon>lamiids</taxon>
        <taxon>Lamiales</taxon>
        <taxon>Oleaceae</taxon>
        <taxon>Oleeae</taxon>
        <taxon>Fraxinus</taxon>
    </lineage>
</organism>
<keyword evidence="9" id="KW-1185">Reference proteome</keyword>
<accession>A0AAD2E7X4</accession>
<dbReference type="AlphaFoldDB" id="A0AAD2E7X4"/>
<evidence type="ECO:0000313" key="9">
    <source>
        <dbReference type="Proteomes" id="UP000834106"/>
    </source>
</evidence>
<dbReference type="SUPFAM" id="SSF57850">
    <property type="entry name" value="RING/U-box"/>
    <property type="match status" value="1"/>
</dbReference>
<evidence type="ECO:0000256" key="2">
    <source>
        <dbReference type="ARBA" id="ARBA00012483"/>
    </source>
</evidence>
<protein>
    <recommendedName>
        <fullName evidence="2">RING-type E3 ubiquitin transferase</fullName>
        <ecNumber evidence="2">2.3.2.27</ecNumber>
    </recommendedName>
</protein>
<keyword evidence="3" id="KW-0479">Metal-binding</keyword>
<comment type="catalytic activity">
    <reaction evidence="1">
        <text>S-ubiquitinyl-[E2 ubiquitin-conjugating enzyme]-L-cysteine + [acceptor protein]-L-lysine = [E2 ubiquitin-conjugating enzyme]-L-cysteine + N(6)-ubiquitinyl-[acceptor protein]-L-lysine.</text>
        <dbReference type="EC" id="2.3.2.27"/>
    </reaction>
</comment>
<evidence type="ECO:0000256" key="6">
    <source>
        <dbReference type="PROSITE-ProRule" id="PRU00175"/>
    </source>
</evidence>
<dbReference type="Gene3D" id="3.30.40.10">
    <property type="entry name" value="Zinc/RING finger domain, C3HC4 (zinc finger)"/>
    <property type="match status" value="1"/>
</dbReference>
<proteinExistence type="predicted"/>
<keyword evidence="5" id="KW-0862">Zinc</keyword>
<dbReference type="GO" id="GO:0005737">
    <property type="term" value="C:cytoplasm"/>
    <property type="evidence" value="ECO:0007669"/>
    <property type="project" value="TreeGrafter"/>
</dbReference>
<name>A0AAD2E7X4_9LAMI</name>
<dbReference type="InterPro" id="IPR001841">
    <property type="entry name" value="Znf_RING"/>
</dbReference>
<reference evidence="8" key="1">
    <citation type="submission" date="2023-05" db="EMBL/GenBank/DDBJ databases">
        <authorList>
            <person name="Huff M."/>
        </authorList>
    </citation>
    <scope>NUCLEOTIDE SEQUENCE</scope>
</reference>
<dbReference type="GO" id="GO:0016567">
    <property type="term" value="P:protein ubiquitination"/>
    <property type="evidence" value="ECO:0007669"/>
    <property type="project" value="TreeGrafter"/>
</dbReference>
<dbReference type="GO" id="GO:0008270">
    <property type="term" value="F:zinc ion binding"/>
    <property type="evidence" value="ECO:0007669"/>
    <property type="project" value="UniProtKB-KW"/>
</dbReference>
<dbReference type="Proteomes" id="UP000834106">
    <property type="component" value="Chromosome 17"/>
</dbReference>
<feature type="domain" description="RING-type" evidence="7">
    <location>
        <begin position="127"/>
        <end position="175"/>
    </location>
</feature>
<dbReference type="EC" id="2.3.2.27" evidence="2"/>
<gene>
    <name evidence="8" type="ORF">FPE_LOCUS28099</name>
</gene>
<dbReference type="InterPro" id="IPR013083">
    <property type="entry name" value="Znf_RING/FYVE/PHD"/>
</dbReference>
<keyword evidence="4 6" id="KW-0863">Zinc-finger</keyword>
<dbReference type="PANTHER" id="PTHR15710">
    <property type="entry name" value="E3 UBIQUITIN-PROTEIN LIGASE PRAJA"/>
    <property type="match status" value="1"/>
</dbReference>
<dbReference type="SMART" id="SM00184">
    <property type="entry name" value="RING"/>
    <property type="match status" value="1"/>
</dbReference>
<evidence type="ECO:0000256" key="1">
    <source>
        <dbReference type="ARBA" id="ARBA00000900"/>
    </source>
</evidence>
<dbReference type="EMBL" id="OU503052">
    <property type="protein sequence ID" value="CAI9780669.1"/>
    <property type="molecule type" value="Genomic_DNA"/>
</dbReference>
<evidence type="ECO:0000256" key="3">
    <source>
        <dbReference type="ARBA" id="ARBA00022723"/>
    </source>
</evidence>
<dbReference type="Pfam" id="PF13639">
    <property type="entry name" value="zf-RING_2"/>
    <property type="match status" value="1"/>
</dbReference>